<evidence type="ECO:0000256" key="1">
    <source>
        <dbReference type="SAM" id="MobiDB-lite"/>
    </source>
</evidence>
<name>A0A151GMZ6_DRECN</name>
<dbReference type="Pfam" id="PF01636">
    <property type="entry name" value="APH"/>
    <property type="match status" value="1"/>
</dbReference>
<dbReference type="InterPro" id="IPR002575">
    <property type="entry name" value="Aminoglycoside_PTrfase"/>
</dbReference>
<feature type="region of interest" description="Disordered" evidence="1">
    <location>
        <begin position="38"/>
        <end position="97"/>
    </location>
</feature>
<gene>
    <name evidence="3" type="ORF">DCS_05510</name>
</gene>
<dbReference type="STRING" id="98403.A0A151GMZ6"/>
<dbReference type="InterPro" id="IPR011009">
    <property type="entry name" value="Kinase-like_dom_sf"/>
</dbReference>
<dbReference type="PANTHER" id="PTHR21310">
    <property type="entry name" value="AMINOGLYCOSIDE PHOSPHOTRANSFERASE-RELATED-RELATED"/>
    <property type="match status" value="1"/>
</dbReference>
<dbReference type="AlphaFoldDB" id="A0A151GMZ6"/>
<dbReference type="GeneID" id="63718153"/>
<dbReference type="PANTHER" id="PTHR21310:SF58">
    <property type="entry name" value="AMINOGLYCOSIDE PHOSPHOTRANSFERASE DOMAIN-CONTAINING PROTEIN"/>
    <property type="match status" value="1"/>
</dbReference>
<evidence type="ECO:0000313" key="4">
    <source>
        <dbReference type="Proteomes" id="UP000076580"/>
    </source>
</evidence>
<dbReference type="EMBL" id="LAYC01000002">
    <property type="protein sequence ID" value="KYK58494.1"/>
    <property type="molecule type" value="Genomic_DNA"/>
</dbReference>
<evidence type="ECO:0000259" key="2">
    <source>
        <dbReference type="Pfam" id="PF01636"/>
    </source>
</evidence>
<sequence length="387" mass="42821">MEPPTTDTTGMNPERVVFLRGISAGGNDLSITSYVTEERKPGPIRSGANATGLGQSVGGAEDSDEGLGPLATQMSTSSAGGSRKRSYGELEERLTEPSAGYDSRVQLQRPPLLCPVPRSNENTIYLVSLLRYRLLRLTLVPTANKKLFPAAGTHFFQITDAGLVMNETIRNQSSLPLLRLTPVTTAVDGALDRVARGALLEDVWSTLLPAAKYDMAHQLGKIVKLMRKTTRGALEMSDHQLGSVISGDYSLLLEKRQSRTYWAIRPRPTQAQFVAFLLAAMHPSVPRALVGRISNQFRETASVVLSHGELCPRNIIIDNTKIVAIVGWDCAGWYPEWWDYVKFFEPSTKAANADWYDYASEIFEREDLPELVAYRSIVRWAAPWPLP</sequence>
<organism evidence="3 4">
    <name type="scientific">Drechmeria coniospora</name>
    <name type="common">Nematophagous fungus</name>
    <name type="synonym">Meria coniospora</name>
    <dbReference type="NCBI Taxonomy" id="98403"/>
    <lineage>
        <taxon>Eukaryota</taxon>
        <taxon>Fungi</taxon>
        <taxon>Dikarya</taxon>
        <taxon>Ascomycota</taxon>
        <taxon>Pezizomycotina</taxon>
        <taxon>Sordariomycetes</taxon>
        <taxon>Hypocreomycetidae</taxon>
        <taxon>Hypocreales</taxon>
        <taxon>Ophiocordycipitaceae</taxon>
        <taxon>Drechmeria</taxon>
    </lineage>
</organism>
<dbReference type="RefSeq" id="XP_040657846.1">
    <property type="nucleotide sequence ID" value="XM_040802813.1"/>
</dbReference>
<feature type="compositionally biased region" description="Basic and acidic residues" evidence="1">
    <location>
        <begin position="86"/>
        <end position="95"/>
    </location>
</feature>
<feature type="domain" description="Aminoglycoside phosphotransferase" evidence="2">
    <location>
        <begin position="255"/>
        <end position="358"/>
    </location>
</feature>
<dbReference type="InterPro" id="IPR051678">
    <property type="entry name" value="AGP_Transferase"/>
</dbReference>
<accession>A0A151GMZ6</accession>
<evidence type="ECO:0000313" key="3">
    <source>
        <dbReference type="EMBL" id="KYK58494.1"/>
    </source>
</evidence>
<keyword evidence="4" id="KW-1185">Reference proteome</keyword>
<dbReference type="Proteomes" id="UP000076580">
    <property type="component" value="Chromosome 02"/>
</dbReference>
<comment type="caution">
    <text evidence="3">The sequence shown here is derived from an EMBL/GenBank/DDBJ whole genome shotgun (WGS) entry which is preliminary data.</text>
</comment>
<dbReference type="Gene3D" id="3.90.1200.10">
    <property type="match status" value="1"/>
</dbReference>
<dbReference type="InParanoid" id="A0A151GMZ6"/>
<dbReference type="SUPFAM" id="SSF56112">
    <property type="entry name" value="Protein kinase-like (PK-like)"/>
    <property type="match status" value="1"/>
</dbReference>
<protein>
    <recommendedName>
        <fullName evidence="2">Aminoglycoside phosphotransferase domain-containing protein</fullName>
    </recommendedName>
</protein>
<reference evidence="3 4" key="1">
    <citation type="journal article" date="2016" name="Sci. Rep.">
        <title>Insights into Adaptations to a Near-Obligate Nematode Endoparasitic Lifestyle from the Finished Genome of Drechmeria coniospora.</title>
        <authorList>
            <person name="Zhang L."/>
            <person name="Zhou Z."/>
            <person name="Guo Q."/>
            <person name="Fokkens L."/>
            <person name="Miskei M."/>
            <person name="Pocsi I."/>
            <person name="Zhang W."/>
            <person name="Chen M."/>
            <person name="Wang L."/>
            <person name="Sun Y."/>
            <person name="Donzelli B.G."/>
            <person name="Gibson D.M."/>
            <person name="Nelson D.R."/>
            <person name="Luo J.G."/>
            <person name="Rep M."/>
            <person name="Liu H."/>
            <person name="Yang S."/>
            <person name="Wang J."/>
            <person name="Krasnoff S.B."/>
            <person name="Xu Y."/>
            <person name="Molnar I."/>
            <person name="Lin M."/>
        </authorList>
    </citation>
    <scope>NUCLEOTIDE SEQUENCE [LARGE SCALE GENOMIC DNA]</scope>
    <source>
        <strain evidence="3 4">ARSEF 6962</strain>
    </source>
</reference>
<proteinExistence type="predicted"/>